<feature type="region of interest" description="Disordered" evidence="1">
    <location>
        <begin position="33"/>
        <end position="54"/>
    </location>
</feature>
<feature type="non-terminal residue" evidence="2">
    <location>
        <position position="54"/>
    </location>
</feature>
<comment type="caution">
    <text evidence="2">The sequence shown here is derived from an EMBL/GenBank/DDBJ whole genome shotgun (WGS) entry which is preliminary data.</text>
</comment>
<dbReference type="EMBL" id="LXQA011085081">
    <property type="protein sequence ID" value="MCI84198.1"/>
    <property type="molecule type" value="Genomic_DNA"/>
</dbReference>
<evidence type="ECO:0000313" key="3">
    <source>
        <dbReference type="Proteomes" id="UP000265520"/>
    </source>
</evidence>
<dbReference type="AlphaFoldDB" id="A0A392V789"/>
<accession>A0A392V789</accession>
<proteinExistence type="predicted"/>
<keyword evidence="3" id="KW-1185">Reference proteome</keyword>
<reference evidence="2 3" key="1">
    <citation type="journal article" date="2018" name="Front. Plant Sci.">
        <title>Red Clover (Trifolium pratense) and Zigzag Clover (T. medium) - A Picture of Genomic Similarities and Differences.</title>
        <authorList>
            <person name="Dluhosova J."/>
            <person name="Istvanek J."/>
            <person name="Nedelnik J."/>
            <person name="Repkova J."/>
        </authorList>
    </citation>
    <scope>NUCLEOTIDE SEQUENCE [LARGE SCALE GENOMIC DNA]</scope>
    <source>
        <strain evidence="3">cv. 10/8</strain>
        <tissue evidence="2">Leaf</tissue>
    </source>
</reference>
<evidence type="ECO:0000256" key="1">
    <source>
        <dbReference type="SAM" id="MobiDB-lite"/>
    </source>
</evidence>
<sequence length="54" mass="5850">MTVGELLAAAESLSTGRPSWRHRPTIVVNSVDRTDVSTGGGTQRQWPLVKVSDE</sequence>
<evidence type="ECO:0000313" key="2">
    <source>
        <dbReference type="EMBL" id="MCI84198.1"/>
    </source>
</evidence>
<organism evidence="2 3">
    <name type="scientific">Trifolium medium</name>
    <dbReference type="NCBI Taxonomy" id="97028"/>
    <lineage>
        <taxon>Eukaryota</taxon>
        <taxon>Viridiplantae</taxon>
        <taxon>Streptophyta</taxon>
        <taxon>Embryophyta</taxon>
        <taxon>Tracheophyta</taxon>
        <taxon>Spermatophyta</taxon>
        <taxon>Magnoliopsida</taxon>
        <taxon>eudicotyledons</taxon>
        <taxon>Gunneridae</taxon>
        <taxon>Pentapetalae</taxon>
        <taxon>rosids</taxon>
        <taxon>fabids</taxon>
        <taxon>Fabales</taxon>
        <taxon>Fabaceae</taxon>
        <taxon>Papilionoideae</taxon>
        <taxon>50 kb inversion clade</taxon>
        <taxon>NPAAA clade</taxon>
        <taxon>Hologalegina</taxon>
        <taxon>IRL clade</taxon>
        <taxon>Trifolieae</taxon>
        <taxon>Trifolium</taxon>
    </lineage>
</organism>
<protein>
    <submittedName>
        <fullName evidence="2">Uncharacterized protein</fullName>
    </submittedName>
</protein>
<dbReference type="Proteomes" id="UP000265520">
    <property type="component" value="Unassembled WGS sequence"/>
</dbReference>
<name>A0A392V789_9FABA</name>